<dbReference type="Pfam" id="PF07627">
    <property type="entry name" value="PSCyt3"/>
    <property type="match status" value="1"/>
</dbReference>
<dbReference type="PANTHER" id="PTHR35889:SF3">
    <property type="entry name" value="F-BOX DOMAIN-CONTAINING PROTEIN"/>
    <property type="match status" value="1"/>
</dbReference>
<evidence type="ECO:0000313" key="8">
    <source>
        <dbReference type="Proteomes" id="UP000316855"/>
    </source>
</evidence>
<dbReference type="InterPro" id="IPR011478">
    <property type="entry name" value="DUF1585"/>
</dbReference>
<feature type="domain" description="DUF1585" evidence="1">
    <location>
        <begin position="806"/>
        <end position="872"/>
    </location>
</feature>
<dbReference type="PANTHER" id="PTHR35889">
    <property type="entry name" value="CYCLOINULO-OLIGOSACCHARIDE FRUCTANOTRANSFERASE-RELATED"/>
    <property type="match status" value="1"/>
</dbReference>
<dbReference type="Pfam" id="PF07624">
    <property type="entry name" value="PSD2"/>
    <property type="match status" value="1"/>
</dbReference>
<dbReference type="InterPro" id="IPR013043">
    <property type="entry name" value="DUF1595"/>
</dbReference>
<sequence length="887" mass="98795">MSMRLRLFLFVPRLLAIFFLLTGISEVFSAAAPRVSRDLQVFYTFDQTQGTSIKDRSGIGQPLDLKIDHPSAVEWKNDGLLVRNPAKIISSTPATKFISAIQRSNSLTVEAWITPANLRQQGPARIISLSKNSSLRNFTLGQDQQKYEMRLRSTSTSSNGIPSTSTADHTVKTTLTHVVFTRNADGISLFYVNGKQQAQQQVKGKLSNWDKDYRLILANEVTGDRPWLGKFHLLALFSRALTPSEVQQNYQAGLHTSSSPKLTKLEIAATENKQLFETHIAPLFAKHCLDCHDSAARKGQLDLSRKSAALQGGESGVVLVPGKTAASLLWEQVHSGEMPPAGDSLTSHQKTMIKQWIDGGAHWSIEMLDPAVYLHDSRAGSHWLQRLTVPEYIETVRSSVNIDIEKEARKLLPRDLRADGFSNTAYNLNVDLKHVEIYARLAGIIVDRMDVLQFAARFSKSQKLSTDATMRKFVADMGKWLLRGPLNDREISTYSGIATTVASAGGNYKEAVSLIIEAMLQSPRFIYRIENQRGDGRAWPVGEYELASRMSYIIWGAPPDRELMRMADSGRLHHPEIAAQQVQRMLLDPRARIRSQQFASEWLHLDRLDHLKPASRKYPNWNQALASDMRQETLAYFNELIWEQNRPVADLFNAQFTYLTPRLAEHYGIKPQGTGLRKYDLTAVAARGGILSQGSILTIGGDDASMVTRGLFILEDVLRGTIKAPPAGLDITPIPSRPGMSHRGIAEQRIANAECSGCHSRFEPLAFGLEKFDGLGAFHERDQYKNQLREDGVILFPGEANPVAYDSSAALMNLLAASPRVQQTMTWKITQFSLGRPLTATDANDLELIHKSAQKEGGTYANLIKAIILSDLVQKTRTESQHTETGE</sequence>
<evidence type="ECO:0000259" key="1">
    <source>
        <dbReference type="Pfam" id="PF07624"/>
    </source>
</evidence>
<dbReference type="InterPro" id="IPR013039">
    <property type="entry name" value="DUF1588"/>
</dbReference>
<evidence type="ECO:0000259" key="3">
    <source>
        <dbReference type="Pfam" id="PF07627"/>
    </source>
</evidence>
<dbReference type="Pfam" id="PF07631">
    <property type="entry name" value="PSD4"/>
    <property type="match status" value="1"/>
</dbReference>
<feature type="domain" description="DUF1588" evidence="3">
    <location>
        <begin position="687"/>
        <end position="781"/>
    </location>
</feature>
<proteinExistence type="predicted"/>
<dbReference type="InterPro" id="IPR013036">
    <property type="entry name" value="DUF1587"/>
</dbReference>
<dbReference type="EMBL" id="CP036343">
    <property type="protein sequence ID" value="QDT91662.1"/>
    <property type="molecule type" value="Genomic_DNA"/>
</dbReference>
<feature type="domain" description="Cytochrome C Planctomycete-type" evidence="5">
    <location>
        <begin position="288"/>
        <end position="342"/>
    </location>
</feature>
<feature type="domain" description="DUF1595" evidence="6">
    <location>
        <begin position="470"/>
        <end position="530"/>
    </location>
</feature>
<dbReference type="RefSeq" id="WP_197995331.1">
    <property type="nucleotide sequence ID" value="NZ_CP036343.1"/>
</dbReference>
<dbReference type="SUPFAM" id="SSF49899">
    <property type="entry name" value="Concanavalin A-like lectins/glucanases"/>
    <property type="match status" value="1"/>
</dbReference>
<evidence type="ECO:0000313" key="7">
    <source>
        <dbReference type="EMBL" id="QDT91662.1"/>
    </source>
</evidence>
<dbReference type="AlphaFoldDB" id="A0A517VF79"/>
<dbReference type="InterPro" id="IPR013042">
    <property type="entry name" value="DUF1592"/>
</dbReference>
<dbReference type="Gene3D" id="2.60.120.200">
    <property type="match status" value="1"/>
</dbReference>
<feature type="domain" description="DUF1592" evidence="4">
    <location>
        <begin position="543"/>
        <end position="669"/>
    </location>
</feature>
<accession>A0A517VF79</accession>
<evidence type="ECO:0000259" key="2">
    <source>
        <dbReference type="Pfam" id="PF07626"/>
    </source>
</evidence>
<evidence type="ECO:0000259" key="4">
    <source>
        <dbReference type="Pfam" id="PF07631"/>
    </source>
</evidence>
<dbReference type="Pfam" id="PF07626">
    <property type="entry name" value="PSD3"/>
    <property type="match status" value="1"/>
</dbReference>
<organism evidence="7 8">
    <name type="scientific">Gimesia algae</name>
    <dbReference type="NCBI Taxonomy" id="2527971"/>
    <lineage>
        <taxon>Bacteria</taxon>
        <taxon>Pseudomonadati</taxon>
        <taxon>Planctomycetota</taxon>
        <taxon>Planctomycetia</taxon>
        <taxon>Planctomycetales</taxon>
        <taxon>Planctomycetaceae</taxon>
        <taxon>Gimesia</taxon>
    </lineage>
</organism>
<evidence type="ECO:0000259" key="5">
    <source>
        <dbReference type="Pfam" id="PF07635"/>
    </source>
</evidence>
<evidence type="ECO:0000259" key="6">
    <source>
        <dbReference type="Pfam" id="PF07637"/>
    </source>
</evidence>
<dbReference type="Proteomes" id="UP000316855">
    <property type="component" value="Chromosome"/>
</dbReference>
<gene>
    <name evidence="7" type="ORF">Pan161_33240</name>
</gene>
<feature type="domain" description="DUF1587" evidence="2">
    <location>
        <begin position="385"/>
        <end position="449"/>
    </location>
</feature>
<keyword evidence="8" id="KW-1185">Reference proteome</keyword>
<dbReference type="KEGG" id="gax:Pan161_33240"/>
<dbReference type="InterPro" id="IPR011429">
    <property type="entry name" value="Cyt_c_Planctomycete-type"/>
</dbReference>
<name>A0A517VF79_9PLAN</name>
<reference evidence="7 8" key="1">
    <citation type="submission" date="2019-02" db="EMBL/GenBank/DDBJ databases">
        <title>Deep-cultivation of Planctomycetes and their phenomic and genomic characterization uncovers novel biology.</title>
        <authorList>
            <person name="Wiegand S."/>
            <person name="Jogler M."/>
            <person name="Boedeker C."/>
            <person name="Pinto D."/>
            <person name="Vollmers J."/>
            <person name="Rivas-Marin E."/>
            <person name="Kohn T."/>
            <person name="Peeters S.H."/>
            <person name="Heuer A."/>
            <person name="Rast P."/>
            <person name="Oberbeckmann S."/>
            <person name="Bunk B."/>
            <person name="Jeske O."/>
            <person name="Meyerdierks A."/>
            <person name="Storesund J.E."/>
            <person name="Kallscheuer N."/>
            <person name="Luecker S."/>
            <person name="Lage O.M."/>
            <person name="Pohl T."/>
            <person name="Merkel B.J."/>
            <person name="Hornburger P."/>
            <person name="Mueller R.-W."/>
            <person name="Bruemmer F."/>
            <person name="Labrenz M."/>
            <person name="Spormann A.M."/>
            <person name="Op den Camp H."/>
            <person name="Overmann J."/>
            <person name="Amann R."/>
            <person name="Jetten M.S.M."/>
            <person name="Mascher T."/>
            <person name="Medema M.H."/>
            <person name="Devos D.P."/>
            <person name="Kaster A.-K."/>
            <person name="Ovreas L."/>
            <person name="Rohde M."/>
            <person name="Galperin M.Y."/>
            <person name="Jogler C."/>
        </authorList>
    </citation>
    <scope>NUCLEOTIDE SEQUENCE [LARGE SCALE GENOMIC DNA]</scope>
    <source>
        <strain evidence="7 8">Pan161</strain>
    </source>
</reference>
<dbReference type="Pfam" id="PF07637">
    <property type="entry name" value="PSD5"/>
    <property type="match status" value="1"/>
</dbReference>
<dbReference type="Pfam" id="PF13385">
    <property type="entry name" value="Laminin_G_3"/>
    <property type="match status" value="1"/>
</dbReference>
<dbReference type="InterPro" id="IPR013320">
    <property type="entry name" value="ConA-like_dom_sf"/>
</dbReference>
<protein>
    <submittedName>
        <fullName evidence="7">Planctomycete cytochrome C</fullName>
    </submittedName>
</protein>
<dbReference type="Pfam" id="PF07635">
    <property type="entry name" value="PSCyt1"/>
    <property type="match status" value="1"/>
</dbReference>